<dbReference type="Proteomes" id="UP000004508">
    <property type="component" value="Unassembled WGS sequence"/>
</dbReference>
<dbReference type="STRING" id="485913.Krac_2016"/>
<sequence>MYDPNAHDDSHHGEPELTKITEPTPSYRPSDHWSPQQVYQPWQAYNQEYKEYYNAPTVGVRPSPPQPHNDRVLRSILLTLLCATAFGAMLFGAGWTFGRNSVGTGIPSVQPIAVTSMSEARLRVVSRIQPSMVQINSQQETSNSVGSGVIVDQRGYIVTNNHVVNNAQNIRVQLPNGHETTGQLVGANADYDLAIIKVTTTTPLTPATLGNSSGLQVGQDVLAIGSPLGISKTVTSGIISAVGRTISEGHGVTLHSAIQTDAPINPGNSGGALVDMQGNLVGIPTLTAINPEFNTPANGMGFAIPSNKVKEVMDQYIR</sequence>
<dbReference type="GO" id="GO:0006508">
    <property type="term" value="P:proteolysis"/>
    <property type="evidence" value="ECO:0007669"/>
    <property type="project" value="UniProtKB-KW"/>
</dbReference>
<keyword evidence="4" id="KW-1133">Transmembrane helix</keyword>
<evidence type="ECO:0000313" key="6">
    <source>
        <dbReference type="Proteomes" id="UP000004508"/>
    </source>
</evidence>
<dbReference type="PRINTS" id="PR00834">
    <property type="entry name" value="PROTEASES2C"/>
</dbReference>
<keyword evidence="1" id="KW-0645">Protease</keyword>
<keyword evidence="4" id="KW-0812">Transmembrane</keyword>
<feature type="transmembrane region" description="Helical" evidence="4">
    <location>
        <begin position="76"/>
        <end position="97"/>
    </location>
</feature>
<comment type="caution">
    <text evidence="5">The sequence shown here is derived from an EMBL/GenBank/DDBJ whole genome shotgun (WGS) entry which is preliminary data.</text>
</comment>
<evidence type="ECO:0000256" key="3">
    <source>
        <dbReference type="SAM" id="MobiDB-lite"/>
    </source>
</evidence>
<dbReference type="InterPro" id="IPR001940">
    <property type="entry name" value="Peptidase_S1C"/>
</dbReference>
<dbReference type="InterPro" id="IPR009003">
    <property type="entry name" value="Peptidase_S1_PA"/>
</dbReference>
<evidence type="ECO:0000256" key="4">
    <source>
        <dbReference type="SAM" id="Phobius"/>
    </source>
</evidence>
<dbReference type="EMBL" id="ADVG01000004">
    <property type="protein sequence ID" value="EFH81301.1"/>
    <property type="molecule type" value="Genomic_DNA"/>
</dbReference>
<organism evidence="5 6">
    <name type="scientific">Ktedonobacter racemifer DSM 44963</name>
    <dbReference type="NCBI Taxonomy" id="485913"/>
    <lineage>
        <taxon>Bacteria</taxon>
        <taxon>Bacillati</taxon>
        <taxon>Chloroflexota</taxon>
        <taxon>Ktedonobacteria</taxon>
        <taxon>Ktedonobacterales</taxon>
        <taxon>Ktedonobacteraceae</taxon>
        <taxon>Ktedonobacter</taxon>
    </lineage>
</organism>
<dbReference type="Pfam" id="PF13365">
    <property type="entry name" value="Trypsin_2"/>
    <property type="match status" value="1"/>
</dbReference>
<feature type="region of interest" description="Disordered" evidence="3">
    <location>
        <begin position="1"/>
        <end position="34"/>
    </location>
</feature>
<dbReference type="OrthoDB" id="9758917at2"/>
<proteinExistence type="predicted"/>
<gene>
    <name evidence="5" type="ORF">Krac_2016</name>
</gene>
<protein>
    <submittedName>
        <fullName evidence="5">Peptidase S1 and S6 chymotrypsin/Hap</fullName>
    </submittedName>
</protein>
<dbReference type="PANTHER" id="PTHR43343:SF3">
    <property type="entry name" value="PROTEASE DO-LIKE 8, CHLOROPLASTIC"/>
    <property type="match status" value="1"/>
</dbReference>
<dbReference type="FunCoup" id="D6U471">
    <property type="interactions" value="605"/>
</dbReference>
<keyword evidence="2" id="KW-0378">Hydrolase</keyword>
<reference evidence="5 6" key="1">
    <citation type="journal article" date="2011" name="Stand. Genomic Sci.">
        <title>Non-contiguous finished genome sequence and contextual data of the filamentous soil bacterium Ktedonobacter racemifer type strain (SOSP1-21).</title>
        <authorList>
            <person name="Chang Y.J."/>
            <person name="Land M."/>
            <person name="Hauser L."/>
            <person name="Chertkov O."/>
            <person name="Del Rio T.G."/>
            <person name="Nolan M."/>
            <person name="Copeland A."/>
            <person name="Tice H."/>
            <person name="Cheng J.F."/>
            <person name="Lucas S."/>
            <person name="Han C."/>
            <person name="Goodwin L."/>
            <person name="Pitluck S."/>
            <person name="Ivanova N."/>
            <person name="Ovchinikova G."/>
            <person name="Pati A."/>
            <person name="Chen A."/>
            <person name="Palaniappan K."/>
            <person name="Mavromatis K."/>
            <person name="Liolios K."/>
            <person name="Brettin T."/>
            <person name="Fiebig A."/>
            <person name="Rohde M."/>
            <person name="Abt B."/>
            <person name="Goker M."/>
            <person name="Detter J.C."/>
            <person name="Woyke T."/>
            <person name="Bristow J."/>
            <person name="Eisen J.A."/>
            <person name="Markowitz V."/>
            <person name="Hugenholtz P."/>
            <person name="Kyrpides N.C."/>
            <person name="Klenk H.P."/>
            <person name="Lapidus A."/>
        </authorList>
    </citation>
    <scope>NUCLEOTIDE SEQUENCE [LARGE SCALE GENOMIC DNA]</scope>
    <source>
        <strain evidence="6">DSM 44963</strain>
    </source>
</reference>
<dbReference type="eggNOG" id="COG0265">
    <property type="taxonomic scope" value="Bacteria"/>
</dbReference>
<feature type="compositionally biased region" description="Basic and acidic residues" evidence="3">
    <location>
        <begin position="1"/>
        <end position="19"/>
    </location>
</feature>
<evidence type="ECO:0000256" key="2">
    <source>
        <dbReference type="ARBA" id="ARBA00022801"/>
    </source>
</evidence>
<evidence type="ECO:0000313" key="5">
    <source>
        <dbReference type="EMBL" id="EFH81301.1"/>
    </source>
</evidence>
<dbReference type="Gene3D" id="2.40.10.120">
    <property type="match status" value="1"/>
</dbReference>
<dbReference type="SUPFAM" id="SSF50494">
    <property type="entry name" value="Trypsin-like serine proteases"/>
    <property type="match status" value="1"/>
</dbReference>
<dbReference type="PANTHER" id="PTHR43343">
    <property type="entry name" value="PEPTIDASE S12"/>
    <property type="match status" value="1"/>
</dbReference>
<accession>D6U471</accession>
<dbReference type="InterPro" id="IPR051201">
    <property type="entry name" value="Chloro_Bact_Ser_Proteases"/>
</dbReference>
<keyword evidence="4" id="KW-0472">Membrane</keyword>
<evidence type="ECO:0000256" key="1">
    <source>
        <dbReference type="ARBA" id="ARBA00022670"/>
    </source>
</evidence>
<keyword evidence="6" id="KW-1185">Reference proteome</keyword>
<dbReference type="GO" id="GO:0004252">
    <property type="term" value="F:serine-type endopeptidase activity"/>
    <property type="evidence" value="ECO:0007669"/>
    <property type="project" value="InterPro"/>
</dbReference>
<dbReference type="RefSeq" id="WP_007918561.1">
    <property type="nucleotide sequence ID" value="NZ_ADVG01000004.1"/>
</dbReference>
<dbReference type="InParanoid" id="D6U471"/>
<name>D6U471_KTERA</name>
<dbReference type="AlphaFoldDB" id="D6U471"/>